<dbReference type="RefSeq" id="WP_044227958.1">
    <property type="nucleotide sequence ID" value="NZ_JRYR02000001.1"/>
</dbReference>
<feature type="signal peptide" evidence="1">
    <location>
        <begin position="1"/>
        <end position="27"/>
    </location>
</feature>
<dbReference type="STRING" id="915059.NH26_10015"/>
<evidence type="ECO:0008006" key="4">
    <source>
        <dbReference type="Google" id="ProtNLM"/>
    </source>
</evidence>
<accession>A0A1S1Z087</accession>
<name>A0A1S1Z087_FLAPC</name>
<organism evidence="2 3">
    <name type="scientific">Flammeovirga pacifica</name>
    <dbReference type="NCBI Taxonomy" id="915059"/>
    <lineage>
        <taxon>Bacteria</taxon>
        <taxon>Pseudomonadati</taxon>
        <taxon>Bacteroidota</taxon>
        <taxon>Cytophagia</taxon>
        <taxon>Cytophagales</taxon>
        <taxon>Flammeovirgaceae</taxon>
        <taxon>Flammeovirga</taxon>
    </lineage>
</organism>
<dbReference type="Proteomes" id="UP000179797">
    <property type="component" value="Unassembled WGS sequence"/>
</dbReference>
<dbReference type="EMBL" id="JRYR02000001">
    <property type="protein sequence ID" value="OHX66670.1"/>
    <property type="molecule type" value="Genomic_DNA"/>
</dbReference>
<dbReference type="AlphaFoldDB" id="A0A1S1Z087"/>
<evidence type="ECO:0000256" key="1">
    <source>
        <dbReference type="SAM" id="SignalP"/>
    </source>
</evidence>
<keyword evidence="1" id="KW-0732">Signal</keyword>
<dbReference type="OrthoDB" id="9829798at2"/>
<sequence length="101" mass="12337">MKNFKYFSHNLSIIVLLLMNLSMSCNNDHDEYDLPPRPTAQLPNGCYWKWDRDDHEWERECDDRGYRGGYNNRNNPPTEKLPIGCHWEWEDDEQRWERDCD</sequence>
<protein>
    <recommendedName>
        <fullName evidence="4">WW domain-containing protein</fullName>
    </recommendedName>
</protein>
<reference evidence="2 3" key="1">
    <citation type="journal article" date="2012" name="Int. J. Syst. Evol. Microbiol.">
        <title>Flammeovirga pacifica sp. nov., isolated from deep-sea sediment.</title>
        <authorList>
            <person name="Xu H."/>
            <person name="Fu Y."/>
            <person name="Yang N."/>
            <person name="Ding Z."/>
            <person name="Lai Q."/>
            <person name="Zeng R."/>
        </authorList>
    </citation>
    <scope>NUCLEOTIDE SEQUENCE [LARGE SCALE GENOMIC DNA]</scope>
    <source>
        <strain evidence="3">DSM 24597 / LMG 26175 / WPAGA1</strain>
    </source>
</reference>
<comment type="caution">
    <text evidence="2">The sequence shown here is derived from an EMBL/GenBank/DDBJ whole genome shotgun (WGS) entry which is preliminary data.</text>
</comment>
<gene>
    <name evidence="2" type="ORF">NH26_10015</name>
</gene>
<feature type="chain" id="PRO_5010316839" description="WW domain-containing protein" evidence="1">
    <location>
        <begin position="28"/>
        <end position="101"/>
    </location>
</feature>
<proteinExistence type="predicted"/>
<evidence type="ECO:0000313" key="2">
    <source>
        <dbReference type="EMBL" id="OHX66670.1"/>
    </source>
</evidence>
<keyword evidence="3" id="KW-1185">Reference proteome</keyword>
<dbReference type="PROSITE" id="PS51257">
    <property type="entry name" value="PROKAR_LIPOPROTEIN"/>
    <property type="match status" value="1"/>
</dbReference>
<evidence type="ECO:0000313" key="3">
    <source>
        <dbReference type="Proteomes" id="UP000179797"/>
    </source>
</evidence>